<feature type="compositionally biased region" description="Polar residues" evidence="1">
    <location>
        <begin position="76"/>
        <end position="86"/>
    </location>
</feature>
<feature type="compositionally biased region" description="Basic and acidic residues" evidence="1">
    <location>
        <begin position="141"/>
        <end position="151"/>
    </location>
</feature>
<sequence>MAEHHHCCLANQRETRSTPSHPGQQRQHASHTGSGMGTRAHGRGKIGREFSRKRRHATRDDRKKQKAMHTHLEGGSNKSCERANTTWGEVSPGEGWVVCPVSSLASRLESYFFGPTRDLSGGAGGGQLFRIEATEPPFGRNSRETTSEAAK</sequence>
<evidence type="ECO:0000256" key="1">
    <source>
        <dbReference type="SAM" id="MobiDB-lite"/>
    </source>
</evidence>
<dbReference type="AlphaFoldDB" id="A0A0J8RGF1"/>
<accession>A0A0J8RGF1</accession>
<evidence type="ECO:0000313" key="2">
    <source>
        <dbReference type="EMBL" id="KMU83686.1"/>
    </source>
</evidence>
<dbReference type="EMBL" id="DS016983">
    <property type="protein sequence ID" value="KMU83686.1"/>
    <property type="molecule type" value="Genomic_DNA"/>
</dbReference>
<proteinExistence type="predicted"/>
<feature type="compositionally biased region" description="Polar residues" evidence="1">
    <location>
        <begin position="17"/>
        <end position="33"/>
    </location>
</feature>
<feature type="region of interest" description="Disordered" evidence="1">
    <location>
        <begin position="122"/>
        <end position="151"/>
    </location>
</feature>
<name>A0A0J8RGF1_COCIT</name>
<dbReference type="Proteomes" id="UP000054563">
    <property type="component" value="Unassembled WGS sequence"/>
</dbReference>
<feature type="compositionally biased region" description="Basic residues" evidence="1">
    <location>
        <begin position="40"/>
        <end position="57"/>
    </location>
</feature>
<organism evidence="2 3">
    <name type="scientific">Coccidioides immitis H538.4</name>
    <dbReference type="NCBI Taxonomy" id="396776"/>
    <lineage>
        <taxon>Eukaryota</taxon>
        <taxon>Fungi</taxon>
        <taxon>Dikarya</taxon>
        <taxon>Ascomycota</taxon>
        <taxon>Pezizomycotina</taxon>
        <taxon>Eurotiomycetes</taxon>
        <taxon>Eurotiomycetidae</taxon>
        <taxon>Onygenales</taxon>
        <taxon>Onygenaceae</taxon>
        <taxon>Coccidioides</taxon>
    </lineage>
</organism>
<evidence type="ECO:0000313" key="3">
    <source>
        <dbReference type="Proteomes" id="UP000054563"/>
    </source>
</evidence>
<feature type="region of interest" description="Disordered" evidence="1">
    <location>
        <begin position="1"/>
        <end position="86"/>
    </location>
</feature>
<gene>
    <name evidence="2" type="ORF">CIHG_01470</name>
</gene>
<reference evidence="3" key="1">
    <citation type="journal article" date="2010" name="Genome Res.">
        <title>Population genomic sequencing of Coccidioides fungi reveals recent hybridization and transposon control.</title>
        <authorList>
            <person name="Neafsey D.E."/>
            <person name="Barker B.M."/>
            <person name="Sharpton T.J."/>
            <person name="Stajich J.E."/>
            <person name="Park D.J."/>
            <person name="Whiston E."/>
            <person name="Hung C.-Y."/>
            <person name="McMahan C."/>
            <person name="White J."/>
            <person name="Sykes S."/>
            <person name="Heiman D."/>
            <person name="Young S."/>
            <person name="Zeng Q."/>
            <person name="Abouelleil A."/>
            <person name="Aftuck L."/>
            <person name="Bessette D."/>
            <person name="Brown A."/>
            <person name="FitzGerald M."/>
            <person name="Lui A."/>
            <person name="Macdonald J.P."/>
            <person name="Priest M."/>
            <person name="Orbach M.J."/>
            <person name="Galgiani J.N."/>
            <person name="Kirkland T.N."/>
            <person name="Cole G.T."/>
            <person name="Birren B.W."/>
            <person name="Henn M.R."/>
            <person name="Taylor J.W."/>
            <person name="Rounsley S.D."/>
        </authorList>
    </citation>
    <scope>NUCLEOTIDE SEQUENCE [LARGE SCALE GENOMIC DNA]</scope>
    <source>
        <strain evidence="3">H538.4</strain>
    </source>
</reference>
<dbReference type="VEuPathDB" id="FungiDB:CIHG_01470"/>
<protein>
    <submittedName>
        <fullName evidence="2">Uncharacterized protein</fullName>
    </submittedName>
</protein>